<dbReference type="InterPro" id="IPR011990">
    <property type="entry name" value="TPR-like_helical_dom_sf"/>
</dbReference>
<organism evidence="2">
    <name type="scientific">mine drainage metagenome</name>
    <dbReference type="NCBI Taxonomy" id="410659"/>
    <lineage>
        <taxon>unclassified sequences</taxon>
        <taxon>metagenomes</taxon>
        <taxon>ecological metagenomes</taxon>
    </lineage>
</organism>
<dbReference type="SUPFAM" id="SSF103642">
    <property type="entry name" value="Sec-C motif"/>
    <property type="match status" value="1"/>
</dbReference>
<dbReference type="Gene3D" id="1.25.40.10">
    <property type="entry name" value="Tetratricopeptide repeat domain"/>
    <property type="match status" value="6"/>
</dbReference>
<feature type="domain" description="Methyltransferase FkbM" evidence="1">
    <location>
        <begin position="900"/>
        <end position="1058"/>
    </location>
</feature>
<dbReference type="PANTHER" id="PTHR44809:SF1">
    <property type="entry name" value="PROTEIN O-MANNOSYL-TRANSFERASE TMTC1"/>
    <property type="match status" value="1"/>
</dbReference>
<dbReference type="InterPro" id="IPR052943">
    <property type="entry name" value="TMTC_O-mannosyl-trnsfr"/>
</dbReference>
<sequence length="1116" mass="122527">MTTAKTSRNDPCPCGSGKKYKQCCLKHDKSAVSGQADAGAALADTFRAALEHFEAGRLGEAETSCRQILRIEPGQPDVLHLLGVIATQRGRYDDAVALFGDVLKMAPDFAQAHYNLANALKEMGKLDEAAASYRKAISRKPDYVKAHHNLADVLQTQGKLAEAVASYRAALRIDANLADTRYNLGTALYEQGKLDEAIASYRQAIALKPDYAEAYNNLGTALKQQGRLQEAVESFDRATGCEPGHAQAHFNRAVAQHQFKQYRAALESYDQAIALRPDDAVAYYNRGDVLLCLDENRAALDSYDRAIALKPDYAEAYSNRGAVLQDLRRLDEALASFDRAIALKPDHAVAYWNKALFRILTCDFAEGWRLYEWRWKDCQKDQVRDFAQPLWLGERPLAGKTLLIHAEQGLGDVIQFCRYAPMAAELGAHVVLEVQAPLVSLLATLQGNCTVVEKGRALPPFDLHCPVMSLPLAFKTTLASLPAVVPYLHADADKQQAWRRRLGDATQPRIGLVWSGSTTHKNDRNRSIPLQRLEPLLRLPLEFHALQNEIRPDDAAALAGFGQIHLHRDELGDFSETAALVQQMDLVITVDTAVAHLAGAMAKPVWILLPFAPDYRWMLDRSDSPWYPSATLFRQPAPGDWPSVIAEVGRELRSRYAPQETGGQAMTMENPLQHQASPSLQEIDALVALFSQGRLAEAADSARAMTVRFPQYGFGWKALGAVYKQMGRSDDALVPMQKAALLTPGDVEVHYNLGVGLQDMGRLEEAEASYRQALNIDPDYADAHNNLGAVLHGLGRLEAAAASFRRALQINPACMGAQANLDALQQETAQRAAAGGMQQAGGPSSASDNPYRLVDARHGRFLVSPHDVYLGRAVILYGEYGEIEWQFLEQLMQDGKDAVEVGANIGTHTVSMARKLARMGRRLLAVEPQPVVFQNMCANLALNGLLNVVAENAACSDAPGWLTFEAPDYSRENNSGGVSMREDGGGSQRIRSVPLDQLVPGDFDVGLIKIDVEGFEQKVLEGATGTIARCRPAIYLENDRVERSKALIEWLWAAGYKLWWHIPPLFNPGNFAGKSENIYGNVASFNMLALPNETAIAVQGLTPVEDAGAHPLLRRH</sequence>
<name>A0A1J5T9D3_9ZZZZ</name>
<dbReference type="NCBIfam" id="TIGR01444">
    <property type="entry name" value="fkbM_fam"/>
    <property type="match status" value="1"/>
</dbReference>
<dbReference type="Pfam" id="PF01075">
    <property type="entry name" value="Glyco_transf_9"/>
    <property type="match status" value="1"/>
</dbReference>
<accession>A0A1J5T9D3</accession>
<dbReference type="SUPFAM" id="SSF53335">
    <property type="entry name" value="S-adenosyl-L-methionine-dependent methyltransferases"/>
    <property type="match status" value="1"/>
</dbReference>
<dbReference type="InterPro" id="IPR019734">
    <property type="entry name" value="TPR_rpt"/>
</dbReference>
<protein>
    <submittedName>
        <fullName evidence="2">TPR repeat-containing protein YrrB</fullName>
    </submittedName>
</protein>
<gene>
    <name evidence="2" type="primary">yrrB_1</name>
    <name evidence="2" type="ORF">GALL_25420</name>
</gene>
<dbReference type="Pfam" id="PF13414">
    <property type="entry name" value="TPR_11"/>
    <property type="match status" value="4"/>
</dbReference>
<evidence type="ECO:0000259" key="1">
    <source>
        <dbReference type="Pfam" id="PF05050"/>
    </source>
</evidence>
<comment type="caution">
    <text evidence="2">The sequence shown here is derived from an EMBL/GenBank/DDBJ whole genome shotgun (WGS) entry which is preliminary data.</text>
</comment>
<dbReference type="Gene3D" id="3.40.50.150">
    <property type="entry name" value="Vaccinia Virus protein VP39"/>
    <property type="match status" value="1"/>
</dbReference>
<dbReference type="PROSITE" id="PS50005">
    <property type="entry name" value="TPR"/>
    <property type="match status" value="11"/>
</dbReference>
<dbReference type="EMBL" id="MLJW01000006">
    <property type="protein sequence ID" value="OIR16723.1"/>
    <property type="molecule type" value="Genomic_DNA"/>
</dbReference>
<dbReference type="Gene3D" id="3.40.50.2000">
    <property type="entry name" value="Glycogen Phosphorylase B"/>
    <property type="match status" value="1"/>
</dbReference>
<dbReference type="SMART" id="SM00028">
    <property type="entry name" value="TPR"/>
    <property type="match status" value="12"/>
</dbReference>
<dbReference type="PROSITE" id="PS50293">
    <property type="entry name" value="TPR_REGION"/>
    <property type="match status" value="6"/>
</dbReference>
<dbReference type="Pfam" id="PF00515">
    <property type="entry name" value="TPR_1"/>
    <property type="match status" value="1"/>
</dbReference>
<dbReference type="InterPro" id="IPR006342">
    <property type="entry name" value="FkbM_mtfrase"/>
</dbReference>
<dbReference type="SUPFAM" id="SSF48452">
    <property type="entry name" value="TPR-like"/>
    <property type="match status" value="2"/>
</dbReference>
<dbReference type="Gene3D" id="3.10.450.50">
    <property type="match status" value="1"/>
</dbReference>
<dbReference type="PANTHER" id="PTHR44809">
    <property type="match status" value="1"/>
</dbReference>
<dbReference type="InterPro" id="IPR004027">
    <property type="entry name" value="SEC_C_motif"/>
</dbReference>
<reference evidence="2" key="1">
    <citation type="submission" date="2016-10" db="EMBL/GenBank/DDBJ databases">
        <title>Sequence of Gallionella enrichment culture.</title>
        <authorList>
            <person name="Poehlein A."/>
            <person name="Muehling M."/>
            <person name="Daniel R."/>
        </authorList>
    </citation>
    <scope>NUCLEOTIDE SEQUENCE</scope>
</reference>
<dbReference type="InterPro" id="IPR029063">
    <property type="entry name" value="SAM-dependent_MTases_sf"/>
</dbReference>
<dbReference type="InterPro" id="IPR002201">
    <property type="entry name" value="Glyco_trans_9"/>
</dbReference>
<dbReference type="Pfam" id="PF14559">
    <property type="entry name" value="TPR_19"/>
    <property type="match status" value="1"/>
</dbReference>
<proteinExistence type="predicted"/>
<dbReference type="SUPFAM" id="SSF53756">
    <property type="entry name" value="UDP-Glycosyltransferase/glycogen phosphorylase"/>
    <property type="match status" value="1"/>
</dbReference>
<evidence type="ECO:0000313" key="2">
    <source>
        <dbReference type="EMBL" id="OIR16723.1"/>
    </source>
</evidence>
<dbReference type="Pfam" id="PF05050">
    <property type="entry name" value="Methyltransf_21"/>
    <property type="match status" value="1"/>
</dbReference>
<dbReference type="AlphaFoldDB" id="A0A1J5T9D3"/>
<dbReference type="GO" id="GO:0016757">
    <property type="term" value="F:glycosyltransferase activity"/>
    <property type="evidence" value="ECO:0007669"/>
    <property type="project" value="InterPro"/>
</dbReference>
<dbReference type="Pfam" id="PF02810">
    <property type="entry name" value="SEC-C"/>
    <property type="match status" value="1"/>
</dbReference>